<feature type="chain" id="PRO_5032776305" evidence="1">
    <location>
        <begin position="21"/>
        <end position="242"/>
    </location>
</feature>
<dbReference type="Proteomes" id="UP000594621">
    <property type="component" value="Chromosome"/>
</dbReference>
<evidence type="ECO:0000256" key="1">
    <source>
        <dbReference type="SAM" id="SignalP"/>
    </source>
</evidence>
<protein>
    <submittedName>
        <fullName evidence="2">Uncharacterized protein</fullName>
    </submittedName>
</protein>
<keyword evidence="1" id="KW-0732">Signal</keyword>
<name>A0A7S9H207_9BRAD</name>
<feature type="signal peptide" evidence="1">
    <location>
        <begin position="1"/>
        <end position="20"/>
    </location>
</feature>
<dbReference type="KEGG" id="bcou:IC761_08670"/>
<sequence>MRRHVLATVWLLAGALTASAEDTNRKAGSSLVAPAEVVLYVHSDLKSTDFVQPLVCALQRVLAAPVSTQTLDLPLGPELLATPTQFDVRKVADRFVRTTTGSGTQPSFKYLIVPFDLKDDPWRYVFSTSFGNETTPFHVGVVSTARLDPGNPRRQHREGYEVTAVRAYKLILKSIARVAGLRSPDACVLAFPRSLEELDRKSSEFCAGDRALLIAAGILRDQTGEARTDCDVISQRMPTHVL</sequence>
<evidence type="ECO:0000313" key="2">
    <source>
        <dbReference type="EMBL" id="QPF93325.1"/>
    </source>
</evidence>
<dbReference type="EMBL" id="CP061379">
    <property type="protein sequence ID" value="QPF93325.1"/>
    <property type="molecule type" value="Genomic_DNA"/>
</dbReference>
<organism evidence="2 3">
    <name type="scientific">Bradyrhizobium commune</name>
    <dbReference type="NCBI Taxonomy" id="83627"/>
    <lineage>
        <taxon>Bacteria</taxon>
        <taxon>Pseudomonadati</taxon>
        <taxon>Pseudomonadota</taxon>
        <taxon>Alphaproteobacteria</taxon>
        <taxon>Hyphomicrobiales</taxon>
        <taxon>Nitrobacteraceae</taxon>
        <taxon>Bradyrhizobium</taxon>
    </lineage>
</organism>
<dbReference type="GO" id="GO:0008237">
    <property type="term" value="F:metallopeptidase activity"/>
    <property type="evidence" value="ECO:0007669"/>
    <property type="project" value="InterPro"/>
</dbReference>
<dbReference type="Gene3D" id="3.40.390.10">
    <property type="entry name" value="Collagenase (Catalytic Domain)"/>
    <property type="match status" value="1"/>
</dbReference>
<reference evidence="2 3" key="1">
    <citation type="submission" date="2020-09" db="EMBL/GenBank/DDBJ databases">
        <title>Complete genomes of bradyrhizobia occurring on native shrubby legumes in Australia.</title>
        <authorList>
            <person name="Lafay B."/>
        </authorList>
    </citation>
    <scope>NUCLEOTIDE SEQUENCE [LARGE SCALE GENOMIC DNA]</scope>
    <source>
        <strain evidence="2 3">BDV5040</strain>
    </source>
</reference>
<keyword evidence="3" id="KW-1185">Reference proteome</keyword>
<gene>
    <name evidence="2" type="ORF">IC761_08670</name>
</gene>
<dbReference type="AlphaFoldDB" id="A0A7S9H207"/>
<proteinExistence type="predicted"/>
<evidence type="ECO:0000313" key="3">
    <source>
        <dbReference type="Proteomes" id="UP000594621"/>
    </source>
</evidence>
<dbReference type="RefSeq" id="WP_195802838.1">
    <property type="nucleotide sequence ID" value="NZ_CP061379.1"/>
</dbReference>
<dbReference type="InterPro" id="IPR024079">
    <property type="entry name" value="MetalloPept_cat_dom_sf"/>
</dbReference>
<accession>A0A7S9H207</accession>